<evidence type="ECO:0000256" key="1">
    <source>
        <dbReference type="PROSITE-ProRule" id="PRU00339"/>
    </source>
</evidence>
<feature type="transmembrane region" description="Helical" evidence="3">
    <location>
        <begin position="225"/>
        <end position="243"/>
    </location>
</feature>
<dbReference type="PANTHER" id="PTHR37422">
    <property type="entry name" value="TEICHURONIC ACID BIOSYNTHESIS PROTEIN TUAE"/>
    <property type="match status" value="1"/>
</dbReference>
<feature type="transmembrane region" description="Helical" evidence="3">
    <location>
        <begin position="86"/>
        <end position="107"/>
    </location>
</feature>
<dbReference type="Pfam" id="PF14559">
    <property type="entry name" value="TPR_19"/>
    <property type="match status" value="1"/>
</dbReference>
<keyword evidence="3" id="KW-1133">Transmembrane helix</keyword>
<dbReference type="InterPro" id="IPR051533">
    <property type="entry name" value="WaaL-like"/>
</dbReference>
<reference evidence="4 5" key="1">
    <citation type="submission" date="2017-08" db="EMBL/GenBank/DDBJ databases">
        <title>Infants hospitalized years apart are colonized by the same room-sourced microbial strains.</title>
        <authorList>
            <person name="Brooks B."/>
            <person name="Olm M.R."/>
            <person name="Firek B.A."/>
            <person name="Baker R."/>
            <person name="Thomas B.C."/>
            <person name="Morowitz M.J."/>
            <person name="Banfield J.F."/>
        </authorList>
    </citation>
    <scope>NUCLEOTIDE SEQUENCE [LARGE SCALE GENOMIC DNA]</scope>
    <source>
        <strain evidence="4">S2_003_000_R2_14</strain>
    </source>
</reference>
<feature type="region of interest" description="Disordered" evidence="2">
    <location>
        <begin position="1"/>
        <end position="29"/>
    </location>
</feature>
<protein>
    <recommendedName>
        <fullName evidence="6">Tetratricopeptide repeat protein</fullName>
    </recommendedName>
</protein>
<dbReference type="InterPro" id="IPR011990">
    <property type="entry name" value="TPR-like_helical_dom_sf"/>
</dbReference>
<feature type="transmembrane region" description="Helical" evidence="3">
    <location>
        <begin position="250"/>
        <end position="277"/>
    </location>
</feature>
<evidence type="ECO:0008006" key="6">
    <source>
        <dbReference type="Google" id="ProtNLM"/>
    </source>
</evidence>
<feature type="transmembrane region" description="Helical" evidence="3">
    <location>
        <begin position="336"/>
        <end position="362"/>
    </location>
</feature>
<evidence type="ECO:0000313" key="4">
    <source>
        <dbReference type="EMBL" id="PZR14418.1"/>
    </source>
</evidence>
<sequence length="846" mass="90985">MVCATPSMGGGAGSDDFVPRPDHSPMPQSDQSRFWIAAEVFLAASMVLLPASLGGAPEWTSWVLWLLSVGALSAWVLGAQRNHRRWGWHASLTIPALLVTVTLLQLIPLPPGVLGLLSPPQAALRDFSLVPLGLTAWRPLAVDVPATLRGLSRLLSLGGLFFVALELGRIEGVRRRLFAVLAISAAATATCGFLHLLAGADALLGVRPFYGVVPLITPFGNTNHLAAWLTLGATVALGLSLNAPSRDASIGWGAVAAVSAAAVFFSFSRGGIGVFIATWGLVGVSLLARRSGGMRGSLPWAFIAGTLLVAGFLSFEQLVERAETLSTIEKFKATKIDLWPMFAAGLAPYWLTGMGAGGFELGFSPWQTRELSTTFTHPEMLLLQWVADFGVPLTLVVGALVARLAWRLWFLTRPDSTANVVLLGLVGVVAHDVFDFALELNAVAPAASIMLGLLFAMDAKSSRLRVRSMSIPAGGAVLMVGGLALVFGLPGFRDAEDALRDDLVAGLPFAEVRARALKRIDRHPSDWVLYANVARDASRRADPHEALAWINRVLTLRPGDVASHLSAAQALLRLGQPSQALAEYKLAWAGGDETSLAAGLLLAARLGAWERVLLDTPGHLTRAYTTLRAHRRDDEARALLDAAALLPPSEDVAVEAELLGVRHELELGSPQKALEAVERLDGTYQERPELVMTRVQALLRLARTDEAAAALERLLNRDPTNLAAGFMLVDLLASQGKPAAARDVLQRVRPFANAAGQRSVMFQREATLWIQEERYPRALDALQTAVHIEPQNAGLHYRLAEVYERMGSLHSAVDEIRRGRLLDTPEGAKSRDAWLNRLEAALGPLQ</sequence>
<feature type="transmembrane region" description="Helical" evidence="3">
    <location>
        <begin position="471"/>
        <end position="492"/>
    </location>
</feature>
<dbReference type="Gene3D" id="1.25.40.10">
    <property type="entry name" value="Tetratricopeptide repeat domain"/>
    <property type="match status" value="2"/>
</dbReference>
<dbReference type="InterPro" id="IPR019734">
    <property type="entry name" value="TPR_rpt"/>
</dbReference>
<dbReference type="SUPFAM" id="SSF48452">
    <property type="entry name" value="TPR-like"/>
    <property type="match status" value="1"/>
</dbReference>
<dbReference type="AlphaFoldDB" id="A0A2W5UYY9"/>
<dbReference type="PANTHER" id="PTHR37422:SF23">
    <property type="entry name" value="TEICHURONIC ACID BIOSYNTHESIS PROTEIN TUAE"/>
    <property type="match status" value="1"/>
</dbReference>
<feature type="repeat" description="TPR" evidence="1">
    <location>
        <begin position="759"/>
        <end position="792"/>
    </location>
</feature>
<gene>
    <name evidence="4" type="ORF">DI536_10175</name>
</gene>
<keyword evidence="3" id="KW-0472">Membrane</keyword>
<proteinExistence type="predicted"/>
<name>A0A2W5UYY9_9BACT</name>
<feature type="transmembrane region" description="Helical" evidence="3">
    <location>
        <begin position="440"/>
        <end position="459"/>
    </location>
</feature>
<evidence type="ECO:0000256" key="2">
    <source>
        <dbReference type="SAM" id="MobiDB-lite"/>
    </source>
</evidence>
<comment type="caution">
    <text evidence="4">The sequence shown here is derived from an EMBL/GenBank/DDBJ whole genome shotgun (WGS) entry which is preliminary data.</text>
</comment>
<feature type="transmembrane region" description="Helical" evidence="3">
    <location>
        <begin position="177"/>
        <end position="198"/>
    </location>
</feature>
<feature type="transmembrane region" description="Helical" evidence="3">
    <location>
        <begin position="382"/>
        <end position="406"/>
    </location>
</feature>
<keyword evidence="1" id="KW-0802">TPR repeat</keyword>
<feature type="transmembrane region" description="Helical" evidence="3">
    <location>
        <begin position="34"/>
        <end position="53"/>
    </location>
</feature>
<dbReference type="SMART" id="SM00028">
    <property type="entry name" value="TPR"/>
    <property type="match status" value="4"/>
</dbReference>
<feature type="transmembrane region" description="Helical" evidence="3">
    <location>
        <begin position="146"/>
        <end position="165"/>
    </location>
</feature>
<accession>A0A2W5UYY9</accession>
<dbReference type="EMBL" id="QFQP01000007">
    <property type="protein sequence ID" value="PZR14418.1"/>
    <property type="molecule type" value="Genomic_DNA"/>
</dbReference>
<evidence type="ECO:0000313" key="5">
    <source>
        <dbReference type="Proteomes" id="UP000249061"/>
    </source>
</evidence>
<feature type="transmembrane region" description="Helical" evidence="3">
    <location>
        <begin position="297"/>
        <end position="315"/>
    </location>
</feature>
<organism evidence="4 5">
    <name type="scientific">Archangium gephyra</name>
    <dbReference type="NCBI Taxonomy" id="48"/>
    <lineage>
        <taxon>Bacteria</taxon>
        <taxon>Pseudomonadati</taxon>
        <taxon>Myxococcota</taxon>
        <taxon>Myxococcia</taxon>
        <taxon>Myxococcales</taxon>
        <taxon>Cystobacterineae</taxon>
        <taxon>Archangiaceae</taxon>
        <taxon>Archangium</taxon>
    </lineage>
</organism>
<evidence type="ECO:0000256" key="3">
    <source>
        <dbReference type="SAM" id="Phobius"/>
    </source>
</evidence>
<dbReference type="Proteomes" id="UP000249061">
    <property type="component" value="Unassembled WGS sequence"/>
</dbReference>
<dbReference type="PROSITE" id="PS50005">
    <property type="entry name" value="TPR"/>
    <property type="match status" value="1"/>
</dbReference>
<feature type="transmembrane region" description="Helical" evidence="3">
    <location>
        <begin position="59"/>
        <end position="79"/>
    </location>
</feature>
<dbReference type="Pfam" id="PF13414">
    <property type="entry name" value="TPR_11"/>
    <property type="match status" value="1"/>
</dbReference>
<keyword evidence="3" id="KW-0812">Transmembrane</keyword>